<organism evidence="1">
    <name type="scientific">Lygus hesperus</name>
    <name type="common">Western plant bug</name>
    <dbReference type="NCBI Taxonomy" id="30085"/>
    <lineage>
        <taxon>Eukaryota</taxon>
        <taxon>Metazoa</taxon>
        <taxon>Ecdysozoa</taxon>
        <taxon>Arthropoda</taxon>
        <taxon>Hexapoda</taxon>
        <taxon>Insecta</taxon>
        <taxon>Pterygota</taxon>
        <taxon>Neoptera</taxon>
        <taxon>Paraneoptera</taxon>
        <taxon>Hemiptera</taxon>
        <taxon>Heteroptera</taxon>
        <taxon>Panheteroptera</taxon>
        <taxon>Cimicomorpha</taxon>
        <taxon>Miridae</taxon>
        <taxon>Mirini</taxon>
        <taxon>Lygus</taxon>
    </lineage>
</organism>
<proteinExistence type="predicted"/>
<reference evidence="1" key="1">
    <citation type="journal article" date="2016" name="Gigascience">
        <title>De novo construction of an expanded transcriptome assembly for the western tarnished plant bug, Lygus hesperus.</title>
        <authorList>
            <person name="Tassone E.E."/>
            <person name="Geib S.M."/>
            <person name="Hall B."/>
            <person name="Fabrick J.A."/>
            <person name="Brent C.S."/>
            <person name="Hull J.J."/>
        </authorList>
    </citation>
    <scope>NUCLEOTIDE SEQUENCE</scope>
</reference>
<sequence>METFFYLRTLWSMDRTTYHPPNHMSTAALKHIVEYTVRTRRQFLWVASSVNPTRYGADASPSACIPTVQIPTACAECFYGTIHMTLLFYGDRQPKRNYSDMKAANRNTPLLLVRKPSTKNGMDAAVSIITCSSTIHMDSRRLRMFVGCFRSLVYLSISSYVYSSIF</sequence>
<accession>A0A146LEN9</accession>
<evidence type="ECO:0000313" key="1">
    <source>
        <dbReference type="EMBL" id="JAQ06591.1"/>
    </source>
</evidence>
<name>A0A146LEN9_LYGHE</name>
<gene>
    <name evidence="1" type="ORF">g.13485</name>
</gene>
<dbReference type="EMBL" id="GDHC01012038">
    <property type="protein sequence ID" value="JAQ06591.1"/>
    <property type="molecule type" value="Transcribed_RNA"/>
</dbReference>
<protein>
    <submittedName>
        <fullName evidence="1">Uncharacterized protein</fullName>
    </submittedName>
</protein>
<dbReference type="AlphaFoldDB" id="A0A146LEN9"/>